<reference evidence="9 10" key="1">
    <citation type="submission" date="2021-06" db="EMBL/GenBank/DDBJ databases">
        <title>Description of novel taxa of the family Lachnospiraceae.</title>
        <authorList>
            <person name="Chaplin A.V."/>
            <person name="Sokolova S.R."/>
            <person name="Pikina A.P."/>
            <person name="Korzhanova M."/>
            <person name="Belova V."/>
            <person name="Korostin D."/>
            <person name="Efimov B.A."/>
        </authorList>
    </citation>
    <scope>NUCLEOTIDE SEQUENCE [LARGE SCALE GENOMIC DNA]</scope>
    <source>
        <strain evidence="9 10">ASD4241</strain>
    </source>
</reference>
<dbReference type="SUPFAM" id="SSF69618">
    <property type="entry name" value="HemD-like"/>
    <property type="match status" value="1"/>
</dbReference>
<proteinExistence type="inferred from homology"/>
<feature type="domain" description="Tetrapyrrole methylase" evidence="7">
    <location>
        <begin position="5"/>
        <end position="229"/>
    </location>
</feature>
<dbReference type="InterPro" id="IPR035996">
    <property type="entry name" value="4pyrrol_Methylase_sf"/>
</dbReference>
<organism evidence="9 10">
    <name type="scientific">Diplocloster modestus</name>
    <dbReference type="NCBI Taxonomy" id="2850322"/>
    <lineage>
        <taxon>Bacteria</taxon>
        <taxon>Bacillati</taxon>
        <taxon>Bacillota</taxon>
        <taxon>Clostridia</taxon>
        <taxon>Lachnospirales</taxon>
        <taxon>Lachnospiraceae</taxon>
        <taxon>Diplocloster</taxon>
    </lineage>
</organism>
<dbReference type="InterPro" id="IPR006366">
    <property type="entry name" value="CobA/CysG_C"/>
</dbReference>
<comment type="caution">
    <text evidence="9">The sequence shown here is derived from an EMBL/GenBank/DDBJ whole genome shotgun (WGS) entry which is preliminary data.</text>
</comment>
<evidence type="ECO:0000256" key="5">
    <source>
        <dbReference type="ARBA" id="ARBA00023244"/>
    </source>
</evidence>
<keyword evidence="5" id="KW-0627">Porphyrin biosynthesis</keyword>
<sequence>MSTGKVWLVGAGPSDPGLFTLKGKAVLEQADVVVHDRLIGPGVLQMIPPAARRIDVGKQAGNHKVVQDRINQILLDEALAGNKVVRLKGGDPFLFGRGGEELELLKEHGVPFEIVPGITSAVSVPAYAGIPVTHRDYTPSVHIITGHRRQDSRNSRNEADSQDSRAGIDYAALAGLGDVTLIFLMGVSALPEISAGLIREGKDPDTPAAVLERGTTASQRRVVSTLQKLPSDAVEAMIGTPGIIVVGKVCALEEEFHWAEDRVLGTARVIITRPREKQSGLSQQLAMLGAEVIELPSIETVPLSDKGHLDELNFKDYQWMVFTSEAGVRYFWEYLRERRIDVRSLVHVRFAVVGSATRKALEERGVRADYMPAVFNGNALGEGLAGRLRENERVLVLTPADTPSDCAEVLRKQGFFVASAPIYRTRYLPQEAVELRPEDYVVFTSASTVKGFVQSMDLDDFHEVTAVCIGEKTAAEARGYQMRTVVSDEATIASLIDKVIQLHKENSKQI</sequence>
<dbReference type="InterPro" id="IPR050161">
    <property type="entry name" value="Siro_Cobalamin_biosynth"/>
</dbReference>
<evidence type="ECO:0000256" key="1">
    <source>
        <dbReference type="ARBA" id="ARBA00012162"/>
    </source>
</evidence>
<evidence type="ECO:0000256" key="2">
    <source>
        <dbReference type="ARBA" id="ARBA00022603"/>
    </source>
</evidence>
<dbReference type="NCBIfam" id="NF004790">
    <property type="entry name" value="PRK06136.1"/>
    <property type="match status" value="1"/>
</dbReference>
<dbReference type="Gene3D" id="3.30.950.10">
    <property type="entry name" value="Methyltransferase, Cobalt-precorrin-4 Transmethylase, Domain 2"/>
    <property type="match status" value="1"/>
</dbReference>
<dbReference type="InterPro" id="IPR014777">
    <property type="entry name" value="4pyrrole_Mease_sub1"/>
</dbReference>
<evidence type="ECO:0000256" key="4">
    <source>
        <dbReference type="ARBA" id="ARBA00022691"/>
    </source>
</evidence>
<evidence type="ECO:0000313" key="10">
    <source>
        <dbReference type="Proteomes" id="UP001314681"/>
    </source>
</evidence>
<evidence type="ECO:0000256" key="6">
    <source>
        <dbReference type="RuleBase" id="RU003960"/>
    </source>
</evidence>
<feature type="domain" description="Tetrapyrrole biosynthesis uroporphyrinogen III synthase" evidence="8">
    <location>
        <begin position="281"/>
        <end position="496"/>
    </location>
</feature>
<dbReference type="GO" id="GO:0032259">
    <property type="term" value="P:methylation"/>
    <property type="evidence" value="ECO:0007669"/>
    <property type="project" value="UniProtKB-KW"/>
</dbReference>
<dbReference type="PANTHER" id="PTHR45790">
    <property type="entry name" value="SIROHEME SYNTHASE-RELATED"/>
    <property type="match status" value="1"/>
</dbReference>
<dbReference type="InterPro" id="IPR003043">
    <property type="entry name" value="Uropor_MeTrfase_CS"/>
</dbReference>
<keyword evidence="2 6" id="KW-0489">Methyltransferase</keyword>
<evidence type="ECO:0000313" key="9">
    <source>
        <dbReference type="EMBL" id="MBU9727804.1"/>
    </source>
</evidence>
<comment type="similarity">
    <text evidence="6">Belongs to the precorrin methyltransferase family.</text>
</comment>
<dbReference type="InterPro" id="IPR014776">
    <property type="entry name" value="4pyrrole_Mease_sub2"/>
</dbReference>
<dbReference type="InterPro" id="IPR036108">
    <property type="entry name" value="4pyrrol_syn_uPrphyn_synt_sf"/>
</dbReference>
<dbReference type="CDD" id="cd06578">
    <property type="entry name" value="HemD"/>
    <property type="match status" value="1"/>
</dbReference>
<dbReference type="EMBL" id="JAHQCX010000014">
    <property type="protein sequence ID" value="MBU9727804.1"/>
    <property type="molecule type" value="Genomic_DNA"/>
</dbReference>
<keyword evidence="3 6" id="KW-0808">Transferase</keyword>
<dbReference type="Pfam" id="PF00590">
    <property type="entry name" value="TP_methylase"/>
    <property type="match status" value="1"/>
</dbReference>
<accession>A0ABS6KBA7</accession>
<dbReference type="RefSeq" id="WP_238727143.1">
    <property type="nucleotide sequence ID" value="NZ_JAHQCX010000014.1"/>
</dbReference>
<keyword evidence="10" id="KW-1185">Reference proteome</keyword>
<dbReference type="Gene3D" id="3.40.1010.10">
    <property type="entry name" value="Cobalt-precorrin-4 Transmethylase, Domain 1"/>
    <property type="match status" value="1"/>
</dbReference>
<protein>
    <recommendedName>
        <fullName evidence="1">uroporphyrinogen-III C-methyltransferase</fullName>
        <ecNumber evidence="1">2.1.1.107</ecNumber>
    </recommendedName>
</protein>
<evidence type="ECO:0000259" key="8">
    <source>
        <dbReference type="Pfam" id="PF02602"/>
    </source>
</evidence>
<dbReference type="Pfam" id="PF02602">
    <property type="entry name" value="HEM4"/>
    <property type="match status" value="1"/>
</dbReference>
<dbReference type="NCBIfam" id="TIGR01469">
    <property type="entry name" value="cobA_cysG_Cterm"/>
    <property type="match status" value="1"/>
</dbReference>
<dbReference type="InterPro" id="IPR003754">
    <property type="entry name" value="4pyrrol_synth_uPrphyn_synth"/>
</dbReference>
<keyword evidence="4" id="KW-0949">S-adenosyl-L-methionine</keyword>
<name>A0ABS6KBA7_9FIRM</name>
<dbReference type="SUPFAM" id="SSF53790">
    <property type="entry name" value="Tetrapyrrole methylase"/>
    <property type="match status" value="1"/>
</dbReference>
<evidence type="ECO:0000256" key="3">
    <source>
        <dbReference type="ARBA" id="ARBA00022679"/>
    </source>
</evidence>
<dbReference type="GO" id="GO:0004851">
    <property type="term" value="F:uroporphyrin-III C-methyltransferase activity"/>
    <property type="evidence" value="ECO:0007669"/>
    <property type="project" value="UniProtKB-EC"/>
</dbReference>
<evidence type="ECO:0000259" key="7">
    <source>
        <dbReference type="Pfam" id="PF00590"/>
    </source>
</evidence>
<dbReference type="PROSITE" id="PS00840">
    <property type="entry name" value="SUMT_2"/>
    <property type="match status" value="1"/>
</dbReference>
<dbReference type="CDD" id="cd11642">
    <property type="entry name" value="SUMT"/>
    <property type="match status" value="1"/>
</dbReference>
<dbReference type="PANTHER" id="PTHR45790:SF3">
    <property type="entry name" value="S-ADENOSYL-L-METHIONINE-DEPENDENT UROPORPHYRINOGEN III METHYLTRANSFERASE, CHLOROPLASTIC"/>
    <property type="match status" value="1"/>
</dbReference>
<dbReference type="InterPro" id="IPR000878">
    <property type="entry name" value="4pyrrol_Mease"/>
</dbReference>
<dbReference type="Proteomes" id="UP001314681">
    <property type="component" value="Unassembled WGS sequence"/>
</dbReference>
<dbReference type="Gene3D" id="3.40.50.10090">
    <property type="match status" value="2"/>
</dbReference>
<gene>
    <name evidence="9" type="primary">cobA</name>
    <name evidence="9" type="ORF">KTH90_17480</name>
</gene>
<dbReference type="EC" id="2.1.1.107" evidence="1"/>